<accession>A0A238YJZ6</accession>
<organism evidence="9 10">
    <name type="scientific">Haloechinothrix alba</name>
    <dbReference type="NCBI Taxonomy" id="664784"/>
    <lineage>
        <taxon>Bacteria</taxon>
        <taxon>Bacillati</taxon>
        <taxon>Actinomycetota</taxon>
        <taxon>Actinomycetes</taxon>
        <taxon>Pseudonocardiales</taxon>
        <taxon>Pseudonocardiaceae</taxon>
        <taxon>Haloechinothrix</taxon>
    </lineage>
</organism>
<evidence type="ECO:0000256" key="5">
    <source>
        <dbReference type="ARBA" id="ARBA00022989"/>
    </source>
</evidence>
<sequence>MATGTTVFSRVTVVAPGTRIDVALPSDIAVADLVPLVVDMANERTADGGSKHGGWVLAKLGDAPLDPSRTLASLGVVDGELLQLRKRNENPPPPLFDDVVDAIAETDPDNFRPWTQETAQRAGHLAGAAALITAALALFTGSGLFGGGHLVPAIVGGVAAVACLAVGAILAKAYEAVSTGVVVAAAGALPMAFVAGFYAVPGGTGRPNLLLASVLVVIVAAAAIMLIGAGLDVFVAAATTSAIGAVAFTFAVFIAHPADGIGAGTAAVALGLISTLPRTTIWLAKLPLPNVPSSAEELKQDAGFSDYGAIEQRTSIAHEYMTGLLIGCGAAVAIGAVIAASDGSVFGILLAITATLALLLRSRTYANGTQAVALLTTGMLAGGGLLLGWLWTAEPGARLMWVFGALFLIAACSLVVGVIFPKQRFSPPMRRSVEIFEAICIAMVLPLALGVMGLYGHLRVVGSGILG</sequence>
<feature type="transmembrane region" description="Helical" evidence="7">
    <location>
        <begin position="399"/>
        <end position="421"/>
    </location>
</feature>
<keyword evidence="10" id="KW-1185">Reference proteome</keyword>
<feature type="transmembrane region" description="Helical" evidence="7">
    <location>
        <begin position="234"/>
        <end position="255"/>
    </location>
</feature>
<dbReference type="Pfam" id="PF08817">
    <property type="entry name" value="YukD"/>
    <property type="match status" value="1"/>
</dbReference>
<evidence type="ECO:0000256" key="4">
    <source>
        <dbReference type="ARBA" id="ARBA00022692"/>
    </source>
</evidence>
<evidence type="ECO:0000313" key="9">
    <source>
        <dbReference type="EMBL" id="SNR71370.1"/>
    </source>
</evidence>
<evidence type="ECO:0000256" key="1">
    <source>
        <dbReference type="ARBA" id="ARBA00004651"/>
    </source>
</evidence>
<proteinExistence type="inferred from homology"/>
<feature type="transmembrane region" description="Helical" evidence="7">
    <location>
        <begin position="320"/>
        <end position="338"/>
    </location>
</feature>
<dbReference type="GO" id="GO:0005886">
    <property type="term" value="C:plasma membrane"/>
    <property type="evidence" value="ECO:0007669"/>
    <property type="project" value="UniProtKB-SubCell"/>
</dbReference>
<feature type="transmembrane region" description="Helical" evidence="7">
    <location>
        <begin position="122"/>
        <end position="144"/>
    </location>
</feature>
<dbReference type="Pfam" id="PF19053">
    <property type="entry name" value="EccD"/>
    <property type="match status" value="1"/>
</dbReference>
<feature type="domain" description="EccD-like transmembrane" evidence="8">
    <location>
        <begin position="120"/>
        <end position="459"/>
    </location>
</feature>
<evidence type="ECO:0000313" key="10">
    <source>
        <dbReference type="Proteomes" id="UP000198348"/>
    </source>
</evidence>
<dbReference type="EMBL" id="FZNW01000015">
    <property type="protein sequence ID" value="SNR71370.1"/>
    <property type="molecule type" value="Genomic_DNA"/>
</dbReference>
<dbReference type="InterPro" id="IPR024962">
    <property type="entry name" value="YukD-like"/>
</dbReference>
<evidence type="ECO:0000256" key="3">
    <source>
        <dbReference type="ARBA" id="ARBA00022475"/>
    </source>
</evidence>
<gene>
    <name evidence="9" type="ORF">SAMN06265360_115129</name>
</gene>
<comment type="similarity">
    <text evidence="2">Belongs to the EccD/Snm4 family.</text>
</comment>
<feature type="transmembrane region" description="Helical" evidence="7">
    <location>
        <begin position="177"/>
        <end position="197"/>
    </location>
</feature>
<keyword evidence="5 7" id="KW-1133">Transmembrane helix</keyword>
<evidence type="ECO:0000256" key="7">
    <source>
        <dbReference type="SAM" id="Phobius"/>
    </source>
</evidence>
<keyword evidence="6 7" id="KW-0472">Membrane</keyword>
<feature type="transmembrane region" description="Helical" evidence="7">
    <location>
        <begin position="150"/>
        <end position="170"/>
    </location>
</feature>
<dbReference type="Proteomes" id="UP000198348">
    <property type="component" value="Unassembled WGS sequence"/>
</dbReference>
<dbReference type="Gene3D" id="3.10.20.90">
    <property type="entry name" value="Phosphatidylinositol 3-kinase Catalytic Subunit, Chain A, domain 1"/>
    <property type="match status" value="1"/>
</dbReference>
<evidence type="ECO:0000256" key="6">
    <source>
        <dbReference type="ARBA" id="ARBA00023136"/>
    </source>
</evidence>
<feature type="transmembrane region" description="Helical" evidence="7">
    <location>
        <begin position="209"/>
        <end position="227"/>
    </location>
</feature>
<keyword evidence="3" id="KW-1003">Cell membrane</keyword>
<dbReference type="PIRSF" id="PIRSF017804">
    <property type="entry name" value="Secretion_EccD1"/>
    <property type="match status" value="1"/>
</dbReference>
<keyword evidence="4 7" id="KW-0812">Transmembrane</keyword>
<feature type="transmembrane region" description="Helical" evidence="7">
    <location>
        <begin position="433"/>
        <end position="455"/>
    </location>
</feature>
<feature type="transmembrane region" description="Helical" evidence="7">
    <location>
        <begin position="372"/>
        <end position="393"/>
    </location>
</feature>
<protein>
    <submittedName>
        <fullName evidence="9">Type VII secretion integral membrane protein EccD</fullName>
    </submittedName>
</protein>
<evidence type="ECO:0000256" key="2">
    <source>
        <dbReference type="ARBA" id="ARBA00006162"/>
    </source>
</evidence>
<dbReference type="NCBIfam" id="TIGR03920">
    <property type="entry name" value="T7SS_EccD"/>
    <property type="match status" value="1"/>
</dbReference>
<dbReference type="InterPro" id="IPR006707">
    <property type="entry name" value="T7SS_EccD"/>
</dbReference>
<dbReference type="InterPro" id="IPR044049">
    <property type="entry name" value="EccD_transm"/>
</dbReference>
<name>A0A238YJZ6_9PSEU</name>
<reference evidence="10" key="1">
    <citation type="submission" date="2017-06" db="EMBL/GenBank/DDBJ databases">
        <authorList>
            <person name="Varghese N."/>
            <person name="Submissions S."/>
        </authorList>
    </citation>
    <scope>NUCLEOTIDE SEQUENCE [LARGE SCALE GENOMIC DNA]</scope>
    <source>
        <strain evidence="10">DSM 45207</strain>
    </source>
</reference>
<feature type="transmembrane region" description="Helical" evidence="7">
    <location>
        <begin position="261"/>
        <end position="284"/>
    </location>
</feature>
<dbReference type="OrthoDB" id="4156660at2"/>
<comment type="subcellular location">
    <subcellularLocation>
        <location evidence="1">Cell membrane</location>
        <topology evidence="1">Multi-pass membrane protein</topology>
    </subcellularLocation>
</comment>
<feature type="transmembrane region" description="Helical" evidence="7">
    <location>
        <begin position="344"/>
        <end position="360"/>
    </location>
</feature>
<evidence type="ECO:0000259" key="8">
    <source>
        <dbReference type="Pfam" id="PF19053"/>
    </source>
</evidence>
<dbReference type="AlphaFoldDB" id="A0A238YJZ6"/>